<dbReference type="EMBL" id="VKID01000001">
    <property type="protein sequence ID" value="TRX99540.1"/>
    <property type="molecule type" value="Genomic_DNA"/>
</dbReference>
<dbReference type="Proteomes" id="UP000315938">
    <property type="component" value="Unassembled WGS sequence"/>
</dbReference>
<dbReference type="PANTHER" id="PTHR30383:SF5">
    <property type="entry name" value="SGNH HYDROLASE-TYPE ESTERASE DOMAIN-CONTAINING PROTEIN"/>
    <property type="match status" value="1"/>
</dbReference>
<organism evidence="2 3">
    <name type="scientific">Acholeplasma laidlawii</name>
    <dbReference type="NCBI Taxonomy" id="2148"/>
    <lineage>
        <taxon>Bacteria</taxon>
        <taxon>Bacillati</taxon>
        <taxon>Mycoplasmatota</taxon>
        <taxon>Mollicutes</taxon>
        <taxon>Acholeplasmatales</taxon>
        <taxon>Acholeplasmataceae</taxon>
        <taxon>Acholeplasma</taxon>
    </lineage>
</organism>
<sequence length="217" mass="24546">MKLTHQELKGLQQMIEKTSSKVLNTYSKDNVVNLFNQDVIFIGDSMIEFFNLKRYLPTLNALNRGVAGATTKLILDNLDVILGKINPKSIFISIGSNDLVLLEASVAEAYENIIKVLDVLKSKFPSAKLYYLSTTPVVSTQHPLYKKIYIGGRTNGELKSINFKVMNYAKSNDMTYLHQFDDLLDSEGYLNTNYTYDGIHLNPKGYEVYARNILSNL</sequence>
<dbReference type="PANTHER" id="PTHR30383">
    <property type="entry name" value="THIOESTERASE 1/PROTEASE 1/LYSOPHOSPHOLIPASE L1"/>
    <property type="match status" value="1"/>
</dbReference>
<dbReference type="Pfam" id="PF13472">
    <property type="entry name" value="Lipase_GDSL_2"/>
    <property type="match status" value="1"/>
</dbReference>
<comment type="caution">
    <text evidence="2">The sequence shown here is derived from an EMBL/GenBank/DDBJ whole genome shotgun (WGS) entry which is preliminary data.</text>
</comment>
<dbReference type="InterPro" id="IPR036514">
    <property type="entry name" value="SGNH_hydro_sf"/>
</dbReference>
<name>A0A553IH72_ACHLA</name>
<dbReference type="Gene3D" id="3.40.50.1110">
    <property type="entry name" value="SGNH hydrolase"/>
    <property type="match status" value="1"/>
</dbReference>
<dbReference type="InterPro" id="IPR013830">
    <property type="entry name" value="SGNH_hydro"/>
</dbReference>
<evidence type="ECO:0000313" key="3">
    <source>
        <dbReference type="Proteomes" id="UP000315938"/>
    </source>
</evidence>
<dbReference type="SUPFAM" id="SSF52266">
    <property type="entry name" value="SGNH hydrolase"/>
    <property type="match status" value="1"/>
</dbReference>
<evidence type="ECO:0000259" key="1">
    <source>
        <dbReference type="Pfam" id="PF13472"/>
    </source>
</evidence>
<dbReference type="OMA" id="HIDSHVN"/>
<accession>A0A553IH72</accession>
<evidence type="ECO:0000313" key="2">
    <source>
        <dbReference type="EMBL" id="TRX99540.1"/>
    </source>
</evidence>
<dbReference type="RefSeq" id="WP_012242974.1">
    <property type="nucleotide sequence ID" value="NZ_JACAOE010000001.1"/>
</dbReference>
<reference evidence="2 3" key="1">
    <citation type="submission" date="2019-07" db="EMBL/GenBank/DDBJ databases">
        <title>Genome sequence of Acholeplasma laidlawii strain with increased resistance to erythromycin.</title>
        <authorList>
            <person name="Medvedeva E.S."/>
            <person name="Baranova N.B."/>
            <person name="Siniagina M.N."/>
            <person name="Mouzykantov A."/>
            <person name="Chernova O.A."/>
            <person name="Chernov V.M."/>
        </authorList>
    </citation>
    <scope>NUCLEOTIDE SEQUENCE [LARGE SCALE GENOMIC DNA]</scope>
    <source>
        <strain evidence="2 3">PG8REry</strain>
    </source>
</reference>
<gene>
    <name evidence="2" type="ORF">FNV44_00435</name>
</gene>
<feature type="domain" description="SGNH hydrolase-type esterase" evidence="1">
    <location>
        <begin position="53"/>
        <end position="208"/>
    </location>
</feature>
<dbReference type="GeneID" id="41339179"/>
<dbReference type="AlphaFoldDB" id="A0A553IH72"/>
<proteinExistence type="predicted"/>
<protein>
    <recommendedName>
        <fullName evidence="1">SGNH hydrolase-type esterase domain-containing protein</fullName>
    </recommendedName>
</protein>
<dbReference type="GO" id="GO:0004622">
    <property type="term" value="F:phosphatidylcholine lysophospholipase activity"/>
    <property type="evidence" value="ECO:0007669"/>
    <property type="project" value="TreeGrafter"/>
</dbReference>
<dbReference type="InterPro" id="IPR051532">
    <property type="entry name" value="Ester_Hydrolysis_Enzymes"/>
</dbReference>